<evidence type="ECO:0000256" key="8">
    <source>
        <dbReference type="ARBA" id="ARBA00023136"/>
    </source>
</evidence>
<feature type="signal peptide" evidence="16">
    <location>
        <begin position="1"/>
        <end position="18"/>
    </location>
</feature>
<dbReference type="GO" id="GO:0005886">
    <property type="term" value="C:plasma membrane"/>
    <property type="evidence" value="ECO:0007669"/>
    <property type="project" value="UniProtKB-SubCell"/>
</dbReference>
<organism evidence="17 18">
    <name type="scientific">Pararhodobacter marinus</name>
    <dbReference type="NCBI Taxonomy" id="2184063"/>
    <lineage>
        <taxon>Bacteria</taxon>
        <taxon>Pseudomonadati</taxon>
        <taxon>Pseudomonadota</taxon>
        <taxon>Alphaproteobacteria</taxon>
        <taxon>Rhodobacterales</taxon>
        <taxon>Paracoccaceae</taxon>
        <taxon>Pararhodobacter</taxon>
    </lineage>
</organism>
<comment type="function">
    <text evidence="10 13">F(1)F(0) ATP synthase produces ATP from ADP in the presence of a proton or sodium gradient. F-type ATPases consist of two structural domains, F(1) containing the extramembraneous catalytic core and F(0) containing the membrane proton channel, linked together by a central stalk and a peripheral stalk. During catalysis, ATP synthesis in the catalytic domain of F(1) is coupled via a rotary mechanism of the central stalk subunits to proton translocation.</text>
</comment>
<dbReference type="NCBIfam" id="NF009989">
    <property type="entry name" value="PRK13455.1"/>
    <property type="match status" value="1"/>
</dbReference>
<evidence type="ECO:0000256" key="14">
    <source>
        <dbReference type="RuleBase" id="RU003848"/>
    </source>
</evidence>
<keyword evidence="7 13" id="KW-0406">Ion transport</keyword>
<dbReference type="GO" id="GO:0045259">
    <property type="term" value="C:proton-transporting ATP synthase complex"/>
    <property type="evidence" value="ECO:0007669"/>
    <property type="project" value="UniProtKB-KW"/>
</dbReference>
<dbReference type="EMBL" id="QEYD01000001">
    <property type="protein sequence ID" value="PWE31866.1"/>
    <property type="molecule type" value="Genomic_DNA"/>
</dbReference>
<keyword evidence="13" id="KW-1003">Cell membrane</keyword>
<evidence type="ECO:0000256" key="12">
    <source>
        <dbReference type="ARBA" id="ARBA00037847"/>
    </source>
</evidence>
<keyword evidence="18" id="KW-1185">Reference proteome</keyword>
<dbReference type="GO" id="GO:0016787">
    <property type="term" value="F:hydrolase activity"/>
    <property type="evidence" value="ECO:0007669"/>
    <property type="project" value="UniProtKB-KW"/>
</dbReference>
<dbReference type="Proteomes" id="UP000244940">
    <property type="component" value="Unassembled WGS sequence"/>
</dbReference>
<keyword evidence="16" id="KW-0732">Signal</keyword>
<dbReference type="CDD" id="cd06503">
    <property type="entry name" value="ATP-synt_Fo_b"/>
    <property type="match status" value="1"/>
</dbReference>
<keyword evidence="8 13" id="KW-0472">Membrane</keyword>
<dbReference type="InterPro" id="IPR002146">
    <property type="entry name" value="ATP_synth_b/b'su_bac/chlpt"/>
</dbReference>
<evidence type="ECO:0000256" key="4">
    <source>
        <dbReference type="ARBA" id="ARBA00022692"/>
    </source>
</evidence>
<evidence type="ECO:0000256" key="15">
    <source>
        <dbReference type="SAM" id="Coils"/>
    </source>
</evidence>
<evidence type="ECO:0000256" key="9">
    <source>
        <dbReference type="ARBA" id="ARBA00023310"/>
    </source>
</evidence>
<sequence length="185" mass="20131">MSRFLTLITVFAASPALAATGPFFSLRNTDFVVLLAFLLFVGVLFYFKVPSLIGGLLDKRAATIRAELDEARKLREEAQELRASFERKKAEVKDQAERIVAKAKADAELAAKQAQADLEATIARRLRAAEDQIASAEAGAVKAVRDRAIAVSIAASRELIASNMTAEDANKMIENSIATVDQRLH</sequence>
<comment type="subcellular location">
    <subcellularLocation>
        <location evidence="13">Cell membrane</location>
        <topology evidence="13">Single-pass membrane protein</topology>
    </subcellularLocation>
    <subcellularLocation>
        <location evidence="12">Endomembrane system</location>
        <topology evidence="12">Single-pass membrane protein</topology>
    </subcellularLocation>
</comment>
<feature type="transmembrane region" description="Helical" evidence="13">
    <location>
        <begin position="34"/>
        <end position="57"/>
    </location>
</feature>
<evidence type="ECO:0000256" key="10">
    <source>
        <dbReference type="ARBA" id="ARBA00025198"/>
    </source>
</evidence>
<dbReference type="GO" id="GO:0046961">
    <property type="term" value="F:proton-transporting ATPase activity, rotational mechanism"/>
    <property type="evidence" value="ECO:0007669"/>
    <property type="project" value="TreeGrafter"/>
</dbReference>
<dbReference type="GO" id="GO:0046933">
    <property type="term" value="F:proton-transporting ATP synthase activity, rotational mechanism"/>
    <property type="evidence" value="ECO:0007669"/>
    <property type="project" value="UniProtKB-UniRule"/>
</dbReference>
<evidence type="ECO:0000256" key="16">
    <source>
        <dbReference type="SAM" id="SignalP"/>
    </source>
</evidence>
<keyword evidence="2 13" id="KW-0813">Transport</keyword>
<dbReference type="AlphaFoldDB" id="A0A2U2CJ19"/>
<dbReference type="OrthoDB" id="8479836at2"/>
<evidence type="ECO:0000256" key="2">
    <source>
        <dbReference type="ARBA" id="ARBA00022448"/>
    </source>
</evidence>
<evidence type="ECO:0000313" key="17">
    <source>
        <dbReference type="EMBL" id="PWE31866.1"/>
    </source>
</evidence>
<feature type="coiled-coil region" evidence="15">
    <location>
        <begin position="61"/>
        <end position="124"/>
    </location>
</feature>
<comment type="caution">
    <text evidence="17">The sequence shown here is derived from an EMBL/GenBank/DDBJ whole genome shotgun (WGS) entry which is preliminary data.</text>
</comment>
<evidence type="ECO:0000256" key="13">
    <source>
        <dbReference type="HAMAP-Rule" id="MF_01398"/>
    </source>
</evidence>
<evidence type="ECO:0000313" key="18">
    <source>
        <dbReference type="Proteomes" id="UP000244940"/>
    </source>
</evidence>
<dbReference type="HAMAP" id="MF_01398">
    <property type="entry name" value="ATP_synth_b_bprime"/>
    <property type="match status" value="1"/>
</dbReference>
<reference evidence="17 18" key="1">
    <citation type="submission" date="2018-05" db="EMBL/GenBank/DDBJ databases">
        <title>Pararhodobacter marina sp. nov., isolated from deep-sea water of the Indian Ocean.</title>
        <authorList>
            <person name="Lai Q.Sr."/>
            <person name="Liu X."/>
            <person name="Shao Z."/>
        </authorList>
    </citation>
    <scope>NUCLEOTIDE SEQUENCE [LARGE SCALE GENOMIC DNA]</scope>
    <source>
        <strain evidence="17 18">CIC4N-9</strain>
    </source>
</reference>
<keyword evidence="5 13" id="KW-0375">Hydrogen ion transport</keyword>
<proteinExistence type="inferred from homology"/>
<evidence type="ECO:0000256" key="5">
    <source>
        <dbReference type="ARBA" id="ARBA00022781"/>
    </source>
</evidence>
<gene>
    <name evidence="13" type="primary">atpF</name>
    <name evidence="17" type="ORF">C4N9_02375</name>
</gene>
<evidence type="ECO:0000256" key="11">
    <source>
        <dbReference type="ARBA" id="ARBA00025614"/>
    </source>
</evidence>
<dbReference type="GO" id="GO:0012505">
    <property type="term" value="C:endomembrane system"/>
    <property type="evidence" value="ECO:0007669"/>
    <property type="project" value="UniProtKB-SubCell"/>
</dbReference>
<keyword evidence="4 13" id="KW-0812">Transmembrane</keyword>
<protein>
    <recommendedName>
        <fullName evidence="13">ATP synthase subunit b</fullName>
    </recommendedName>
    <alternativeName>
        <fullName evidence="13">ATP synthase F(0) sector subunit b</fullName>
    </alternativeName>
    <alternativeName>
        <fullName evidence="13">ATPase subunit I</fullName>
    </alternativeName>
    <alternativeName>
        <fullName evidence="13">F-type ATPase subunit b</fullName>
        <shortName evidence="13">F-ATPase subunit b</shortName>
    </alternativeName>
</protein>
<dbReference type="RefSeq" id="WP_109531667.1">
    <property type="nucleotide sequence ID" value="NZ_CAXQGC010000197.1"/>
</dbReference>
<comment type="subunit">
    <text evidence="13">F-type ATPases have 2 components, F(1) - the catalytic core - and F(0) - the membrane proton channel. F(1) has five subunits: alpha(3), beta(3), gamma(1), delta(1), epsilon(1). F(0) has three main subunits: a(1), b(2) and c(10-14). The alpha and beta chains form an alternating ring which encloses part of the gamma chain. F(1) is attached to F(0) by a central stalk formed by the gamma and epsilon chains, while a peripheral stalk is formed by the delta and b chains.</text>
</comment>
<evidence type="ECO:0000256" key="7">
    <source>
        <dbReference type="ARBA" id="ARBA00023065"/>
    </source>
</evidence>
<dbReference type="Pfam" id="PF00430">
    <property type="entry name" value="ATP-synt_B"/>
    <property type="match status" value="1"/>
</dbReference>
<comment type="function">
    <text evidence="11">Component of the F(0) channel, it forms part of the peripheral stalk, linking F(1) to F(0). The b'-subunit is a diverged and duplicated form of b found in plants and photosynthetic bacteria.</text>
</comment>
<evidence type="ECO:0000256" key="3">
    <source>
        <dbReference type="ARBA" id="ARBA00022547"/>
    </source>
</evidence>
<dbReference type="InterPro" id="IPR050059">
    <property type="entry name" value="ATP_synthase_B_chain"/>
</dbReference>
<keyword evidence="17" id="KW-0378">Hydrolase</keyword>
<accession>A0A2U2CJ19</accession>
<evidence type="ECO:0000256" key="6">
    <source>
        <dbReference type="ARBA" id="ARBA00022989"/>
    </source>
</evidence>
<dbReference type="PANTHER" id="PTHR33445">
    <property type="entry name" value="ATP SYNTHASE SUBUNIT B', CHLOROPLASTIC"/>
    <property type="match status" value="1"/>
</dbReference>
<feature type="chain" id="PRO_5015645079" description="ATP synthase subunit b" evidence="16">
    <location>
        <begin position="19"/>
        <end position="185"/>
    </location>
</feature>
<name>A0A2U2CJ19_9RHOB</name>
<comment type="similarity">
    <text evidence="1 13 14">Belongs to the ATPase B chain family.</text>
</comment>
<dbReference type="PANTHER" id="PTHR33445:SF1">
    <property type="entry name" value="ATP SYNTHASE SUBUNIT B"/>
    <property type="match status" value="1"/>
</dbReference>
<keyword evidence="3 13" id="KW-0138">CF(0)</keyword>
<keyword evidence="15" id="KW-0175">Coiled coil</keyword>
<keyword evidence="9 13" id="KW-0066">ATP synthesis</keyword>
<keyword evidence="6 13" id="KW-1133">Transmembrane helix</keyword>
<dbReference type="GeneID" id="94363727"/>
<evidence type="ECO:0000256" key="1">
    <source>
        <dbReference type="ARBA" id="ARBA00005513"/>
    </source>
</evidence>